<feature type="region of interest" description="Disordered" evidence="1">
    <location>
        <begin position="1"/>
        <end position="72"/>
    </location>
</feature>
<reference evidence="2" key="1">
    <citation type="submission" date="2013-11" db="EMBL/GenBank/DDBJ databases">
        <title>Genome sequence of the fusiform rust pathogen reveals effectors for host alternation and coevolution with pine.</title>
        <authorList>
            <consortium name="DOE Joint Genome Institute"/>
            <person name="Smith K."/>
            <person name="Pendleton A."/>
            <person name="Kubisiak T."/>
            <person name="Anderson C."/>
            <person name="Salamov A."/>
            <person name="Aerts A."/>
            <person name="Riley R."/>
            <person name="Clum A."/>
            <person name="Lindquist E."/>
            <person name="Ence D."/>
            <person name="Campbell M."/>
            <person name="Kronenberg Z."/>
            <person name="Feau N."/>
            <person name="Dhillon B."/>
            <person name="Hamelin R."/>
            <person name="Burleigh J."/>
            <person name="Smith J."/>
            <person name="Yandell M."/>
            <person name="Nelson C."/>
            <person name="Grigoriev I."/>
            <person name="Davis J."/>
        </authorList>
    </citation>
    <scope>NUCLEOTIDE SEQUENCE</scope>
    <source>
        <strain evidence="2">G11</strain>
    </source>
</reference>
<organism evidence="2 3">
    <name type="scientific">Cronartium quercuum f. sp. fusiforme G11</name>
    <dbReference type="NCBI Taxonomy" id="708437"/>
    <lineage>
        <taxon>Eukaryota</taxon>
        <taxon>Fungi</taxon>
        <taxon>Dikarya</taxon>
        <taxon>Basidiomycota</taxon>
        <taxon>Pucciniomycotina</taxon>
        <taxon>Pucciniomycetes</taxon>
        <taxon>Pucciniales</taxon>
        <taxon>Coleosporiaceae</taxon>
        <taxon>Cronartium</taxon>
    </lineage>
</organism>
<accession>A0A9P6T549</accession>
<dbReference type="Proteomes" id="UP000886653">
    <property type="component" value="Unassembled WGS sequence"/>
</dbReference>
<dbReference type="AlphaFoldDB" id="A0A9P6T549"/>
<feature type="compositionally biased region" description="Polar residues" evidence="1">
    <location>
        <begin position="10"/>
        <end position="23"/>
    </location>
</feature>
<sequence>MTKAHLLTPKSAQSASTPLQTGSLELESDGVKSPVFGDGSDKSDPALSDASSSDDEPIGSPKPAPAPTMTSEIDEYLAQFALVPTTPEDEFHRWLHLNPPPAKVHMARNTS</sequence>
<protein>
    <submittedName>
        <fullName evidence="2">Uncharacterized protein</fullName>
    </submittedName>
</protein>
<evidence type="ECO:0000313" key="3">
    <source>
        <dbReference type="Proteomes" id="UP000886653"/>
    </source>
</evidence>
<dbReference type="EMBL" id="MU167660">
    <property type="protein sequence ID" value="KAG0139266.1"/>
    <property type="molecule type" value="Genomic_DNA"/>
</dbReference>
<gene>
    <name evidence="2" type="ORF">CROQUDRAFT_101839</name>
</gene>
<name>A0A9P6T549_9BASI</name>
<proteinExistence type="predicted"/>
<keyword evidence="3" id="KW-1185">Reference proteome</keyword>
<evidence type="ECO:0000256" key="1">
    <source>
        <dbReference type="SAM" id="MobiDB-lite"/>
    </source>
</evidence>
<evidence type="ECO:0000313" key="2">
    <source>
        <dbReference type="EMBL" id="KAG0139266.1"/>
    </source>
</evidence>
<comment type="caution">
    <text evidence="2">The sequence shown here is derived from an EMBL/GenBank/DDBJ whole genome shotgun (WGS) entry which is preliminary data.</text>
</comment>